<name>A0AAN9G9R2_9CAEN</name>
<accession>A0AAN9G9R2</accession>
<dbReference type="FunFam" id="2.20.100.10:FF:000001">
    <property type="entry name" value="semaphorin-5A isoform X1"/>
    <property type="match status" value="1"/>
</dbReference>
<dbReference type="InterPro" id="IPR000884">
    <property type="entry name" value="TSP1_rpt"/>
</dbReference>
<keyword evidence="4" id="KW-0812">Transmembrane</keyword>
<dbReference type="PROSITE" id="PS50041">
    <property type="entry name" value="C_TYPE_LECTIN_2"/>
    <property type="match status" value="1"/>
</dbReference>
<evidence type="ECO:0000256" key="2">
    <source>
        <dbReference type="ARBA" id="ARBA00023157"/>
    </source>
</evidence>
<protein>
    <recommendedName>
        <fullName evidence="5">C-type lectin domain-containing protein</fullName>
    </recommendedName>
</protein>
<feature type="transmembrane region" description="Helical" evidence="4">
    <location>
        <begin position="12"/>
        <end position="31"/>
    </location>
</feature>
<dbReference type="CDD" id="cd00037">
    <property type="entry name" value="CLECT"/>
    <property type="match status" value="1"/>
</dbReference>
<reference evidence="6 7" key="1">
    <citation type="submission" date="2024-02" db="EMBL/GenBank/DDBJ databases">
        <title>Chromosome-scale genome assembly of the rough periwinkle Littorina saxatilis.</title>
        <authorList>
            <person name="De Jode A."/>
            <person name="Faria R."/>
            <person name="Formenti G."/>
            <person name="Sims Y."/>
            <person name="Smith T.P."/>
            <person name="Tracey A."/>
            <person name="Wood J.M.D."/>
            <person name="Zagrodzka Z.B."/>
            <person name="Johannesson K."/>
            <person name="Butlin R.K."/>
            <person name="Leder E.H."/>
        </authorList>
    </citation>
    <scope>NUCLEOTIDE SEQUENCE [LARGE SCALE GENOMIC DNA]</scope>
    <source>
        <strain evidence="6">Snail1</strain>
        <tissue evidence="6">Muscle</tissue>
    </source>
</reference>
<keyword evidence="1" id="KW-0677">Repeat</keyword>
<evidence type="ECO:0000313" key="7">
    <source>
        <dbReference type="Proteomes" id="UP001374579"/>
    </source>
</evidence>
<keyword evidence="2" id="KW-1015">Disulfide bond</keyword>
<dbReference type="Pfam" id="PF00024">
    <property type="entry name" value="PAN_1"/>
    <property type="match status" value="1"/>
</dbReference>
<dbReference type="PANTHER" id="PTHR22906">
    <property type="entry name" value="PROPERDIN"/>
    <property type="match status" value="1"/>
</dbReference>
<dbReference type="Pfam" id="PF00090">
    <property type="entry name" value="TSP_1"/>
    <property type="match status" value="9"/>
</dbReference>
<evidence type="ECO:0000313" key="6">
    <source>
        <dbReference type="EMBL" id="KAK7100531.1"/>
    </source>
</evidence>
<gene>
    <name evidence="6" type="ORF">V1264_023465</name>
</gene>
<keyword evidence="4" id="KW-0472">Membrane</keyword>
<dbReference type="SMART" id="SM00209">
    <property type="entry name" value="TSP1"/>
    <property type="match status" value="9"/>
</dbReference>
<dbReference type="PROSITE" id="PS51257">
    <property type="entry name" value="PROKAR_LIPOPROTEIN"/>
    <property type="match status" value="1"/>
</dbReference>
<dbReference type="SUPFAM" id="SSF82895">
    <property type="entry name" value="TSP-1 type 1 repeat"/>
    <property type="match status" value="9"/>
</dbReference>
<evidence type="ECO:0000256" key="4">
    <source>
        <dbReference type="SAM" id="Phobius"/>
    </source>
</evidence>
<feature type="region of interest" description="Disordered" evidence="3">
    <location>
        <begin position="563"/>
        <end position="586"/>
    </location>
</feature>
<proteinExistence type="predicted"/>
<keyword evidence="7" id="KW-1185">Reference proteome</keyword>
<dbReference type="PROSITE" id="PS50092">
    <property type="entry name" value="TSP1"/>
    <property type="match status" value="9"/>
</dbReference>
<dbReference type="InterPro" id="IPR016187">
    <property type="entry name" value="CTDL_fold"/>
</dbReference>
<organism evidence="6 7">
    <name type="scientific">Littorina saxatilis</name>
    <dbReference type="NCBI Taxonomy" id="31220"/>
    <lineage>
        <taxon>Eukaryota</taxon>
        <taxon>Metazoa</taxon>
        <taxon>Spiralia</taxon>
        <taxon>Lophotrochozoa</taxon>
        <taxon>Mollusca</taxon>
        <taxon>Gastropoda</taxon>
        <taxon>Caenogastropoda</taxon>
        <taxon>Littorinimorpha</taxon>
        <taxon>Littorinoidea</taxon>
        <taxon>Littorinidae</taxon>
        <taxon>Littorina</taxon>
    </lineage>
</organism>
<evidence type="ECO:0000256" key="3">
    <source>
        <dbReference type="SAM" id="MobiDB-lite"/>
    </source>
</evidence>
<feature type="domain" description="C-type lectin" evidence="5">
    <location>
        <begin position="56"/>
        <end position="183"/>
    </location>
</feature>
<evidence type="ECO:0000256" key="1">
    <source>
        <dbReference type="ARBA" id="ARBA00022737"/>
    </source>
</evidence>
<dbReference type="SMART" id="SM00034">
    <property type="entry name" value="CLECT"/>
    <property type="match status" value="1"/>
</dbReference>
<comment type="caution">
    <text evidence="6">The sequence shown here is derived from an EMBL/GenBank/DDBJ whole genome shotgun (WGS) entry which is preliminary data.</text>
</comment>
<sequence>MSVFGKEYGRDLHLIIVVIFIVLFGCFPARASKNDKESKDVAQSVSACPNGPHVQDDKTCYYYHNSPSGWEGAEAKCRSEHGLQVIFKNKPKAVDVLQKVSDLRSSDSTNLMWVGISRSQDGMYRWTDGSTANGAWTNKINTDDKGQGRGCVAVDLDQVTRRGNDVSFYLKDCSASSLSFLCMVDTANAVWTGWGTWSDCSTTCGKGIRSRQRTCLNSNYNSDNKKGEKSCSGDDAEKEECSSSACPVYTWETWGTWTACSATCGEGQRSRSRRCVDSESGGQGRAQCKGDENETARCNMERCAVYSWETWGAWTSCSVSCGGGQRSRSRQCVDGHGVSGGQDRNQCQGDGDQRERCNTDVCSVYSWETWGTWSACSATCGEGQRSRSRRCVDSESGDQGRTQCKGDENETARCNMERCAVYSWETWGAWTSCSVSCGGGQRSRSRQCVDSVSGSQGHNQCQGDGDQRERCNTDICSVYTWETWSAWTTCSATCVGGQRSRSRRCVDSVSGGQGRTQCKGDENEIEPCNTDRCAAYEWETWSEWSACSATCGKGQRSRSRQCVDGASRGQGQTQCAGTGKETDDCSADQQCTAPTSYSWEMWSAWTACSATCGGGQRSRSRRCVDSVSKVEARGDGSCPGLNTRNEPCGRQKCPGPLWQEWGQWTVCGATCGKGVRSRVRTCALQGVTSDQCKGKSSNEHICIRNCKGLSKLELVHQIKSQLTPEKAAKLEKWAEDTTYVQEHIFNAENLQDYAMTGHVMQTLKVADRIACVLKCLSLGGCKSFNFWYGPEAADGAAHACELNSASRDEAIRQVQKRDGFMLYDLSMFIPYI</sequence>
<dbReference type="Gene3D" id="2.20.100.10">
    <property type="entry name" value="Thrombospondin type-1 (TSP1) repeat"/>
    <property type="match status" value="9"/>
</dbReference>
<dbReference type="Proteomes" id="UP001374579">
    <property type="component" value="Unassembled WGS sequence"/>
</dbReference>
<dbReference type="InterPro" id="IPR036383">
    <property type="entry name" value="TSP1_rpt_sf"/>
</dbReference>
<evidence type="ECO:0000259" key="5">
    <source>
        <dbReference type="PROSITE" id="PS50041"/>
    </source>
</evidence>
<dbReference type="EMBL" id="JBAMIC010000011">
    <property type="protein sequence ID" value="KAK7100531.1"/>
    <property type="molecule type" value="Genomic_DNA"/>
</dbReference>
<keyword evidence="4" id="KW-1133">Transmembrane helix</keyword>
<dbReference type="AlphaFoldDB" id="A0AAN9G9R2"/>
<dbReference type="InterPro" id="IPR003609">
    <property type="entry name" value="Pan_app"/>
</dbReference>
<dbReference type="InterPro" id="IPR052065">
    <property type="entry name" value="Compl_asym_regulator"/>
</dbReference>
<dbReference type="SUPFAM" id="SSF56436">
    <property type="entry name" value="C-type lectin-like"/>
    <property type="match status" value="1"/>
</dbReference>
<dbReference type="InterPro" id="IPR001304">
    <property type="entry name" value="C-type_lectin-like"/>
</dbReference>